<evidence type="ECO:0000256" key="7">
    <source>
        <dbReference type="SAM" id="Phobius"/>
    </source>
</evidence>
<feature type="transmembrane region" description="Helical" evidence="7">
    <location>
        <begin position="36"/>
        <end position="54"/>
    </location>
</feature>
<reference evidence="8 9" key="1">
    <citation type="submission" date="2016-10" db="EMBL/GenBank/DDBJ databases">
        <authorList>
            <person name="de Groot N.N."/>
        </authorList>
    </citation>
    <scope>NUCLEOTIDE SEQUENCE [LARGE SCALE GENOMIC DNA]</scope>
    <source>
        <strain evidence="8 9">HLD2</strain>
    </source>
</reference>
<feature type="transmembrane region" description="Helical" evidence="7">
    <location>
        <begin position="75"/>
        <end position="97"/>
    </location>
</feature>
<evidence type="ECO:0000313" key="8">
    <source>
        <dbReference type="EMBL" id="SCZ67534.1"/>
    </source>
</evidence>
<keyword evidence="4 7" id="KW-0812">Transmembrane</keyword>
<feature type="transmembrane region" description="Helical" evidence="7">
    <location>
        <begin position="259"/>
        <end position="281"/>
    </location>
</feature>
<dbReference type="InterPro" id="IPR053166">
    <property type="entry name" value="UPF0718_permease"/>
</dbReference>
<evidence type="ECO:0008006" key="10">
    <source>
        <dbReference type="Google" id="ProtNLM"/>
    </source>
</evidence>
<evidence type="ECO:0000256" key="6">
    <source>
        <dbReference type="ARBA" id="ARBA00023136"/>
    </source>
</evidence>
<evidence type="ECO:0000256" key="4">
    <source>
        <dbReference type="ARBA" id="ARBA00022692"/>
    </source>
</evidence>
<evidence type="ECO:0000256" key="3">
    <source>
        <dbReference type="ARBA" id="ARBA00022475"/>
    </source>
</evidence>
<dbReference type="PANTHER" id="PTHR42775:SF1">
    <property type="entry name" value="PERMEASE RV2963-RELATED"/>
    <property type="match status" value="1"/>
</dbReference>
<feature type="transmembrane region" description="Helical" evidence="7">
    <location>
        <begin position="199"/>
        <end position="217"/>
    </location>
</feature>
<keyword evidence="9" id="KW-1185">Reference proteome</keyword>
<proteinExistence type="inferred from homology"/>
<dbReference type="RefSeq" id="WP_092999099.1">
    <property type="nucleotide sequence ID" value="NZ_FMWD01000015.1"/>
</dbReference>
<dbReference type="Proteomes" id="UP000199648">
    <property type="component" value="Unassembled WGS sequence"/>
</dbReference>
<evidence type="ECO:0000256" key="1">
    <source>
        <dbReference type="ARBA" id="ARBA00004651"/>
    </source>
</evidence>
<dbReference type="GO" id="GO:0005886">
    <property type="term" value="C:plasma membrane"/>
    <property type="evidence" value="ECO:0007669"/>
    <property type="project" value="UniProtKB-SubCell"/>
</dbReference>
<evidence type="ECO:0000256" key="2">
    <source>
        <dbReference type="ARBA" id="ARBA00006386"/>
    </source>
</evidence>
<organism evidence="8 9">
    <name type="scientific">Thiohalomonas denitrificans</name>
    <dbReference type="NCBI Taxonomy" id="415747"/>
    <lineage>
        <taxon>Bacteria</taxon>
        <taxon>Pseudomonadati</taxon>
        <taxon>Pseudomonadota</taxon>
        <taxon>Gammaproteobacteria</taxon>
        <taxon>Thiohalomonadales</taxon>
        <taxon>Thiohalomonadaceae</taxon>
        <taxon>Thiohalomonas</taxon>
    </lineage>
</organism>
<feature type="transmembrane region" description="Helical" evidence="7">
    <location>
        <begin position="229"/>
        <end position="247"/>
    </location>
</feature>
<keyword evidence="5 7" id="KW-1133">Transmembrane helix</keyword>
<comment type="similarity">
    <text evidence="2">Belongs to the UPF0718 family.</text>
</comment>
<comment type="subcellular location">
    <subcellularLocation>
        <location evidence="1">Cell membrane</location>
        <topology evidence="1">Multi-pass membrane protein</topology>
    </subcellularLocation>
</comment>
<sequence length="318" mass="34645">MFDALAYLIVYRWLGLTAESQAGAALHFFVMDTVKIFVLLVAIIYVMGLLRALLSPEKVREYVRGKPRWMARSTAVGLGAVTPFCSCSSVPLFIGFVEAGIPLGVTFSFLIASPMINEVAVVILLGILGWELTLMYVAAGLTVAYVGGMVMERFRPERWVEEYVWKIHMGQATLPQPDTSLAGRHRYAWCEVKEIVGRLWKWVVAGIAVGALFHGYVPEGWVSEHLGGRDNWLAVPGAVLLGVPLYSNATGVIPVAEAMLGKGVAIGTTLAFMMSIAALSLPEMIILRKVIRWPALGLYAAVLAVAFTLVGWGFNLLS</sequence>
<keyword evidence="3" id="KW-1003">Cell membrane</keyword>
<gene>
    <name evidence="8" type="ORF">SAMN03097708_03157</name>
</gene>
<dbReference type="AlphaFoldDB" id="A0A1G5R0A5"/>
<dbReference type="OrthoDB" id="9777774at2"/>
<dbReference type="STRING" id="415747.SAMN03097708_03157"/>
<dbReference type="InterPro" id="IPR005524">
    <property type="entry name" value="DUF318"/>
</dbReference>
<dbReference type="EMBL" id="FMWD01000015">
    <property type="protein sequence ID" value="SCZ67534.1"/>
    <property type="molecule type" value="Genomic_DNA"/>
</dbReference>
<dbReference type="Pfam" id="PF03773">
    <property type="entry name" value="ArsP_1"/>
    <property type="match status" value="1"/>
</dbReference>
<evidence type="ECO:0000313" key="9">
    <source>
        <dbReference type="Proteomes" id="UP000199648"/>
    </source>
</evidence>
<dbReference type="PANTHER" id="PTHR42775">
    <property type="entry name" value="PERMEASE RV2963-RELATED"/>
    <property type="match status" value="1"/>
</dbReference>
<name>A0A1G5R0A5_9GAMM</name>
<protein>
    <recommendedName>
        <fullName evidence="10">Permease</fullName>
    </recommendedName>
</protein>
<feature type="transmembrane region" description="Helical" evidence="7">
    <location>
        <begin position="293"/>
        <end position="314"/>
    </location>
</feature>
<accession>A0A1G5R0A5</accession>
<evidence type="ECO:0000256" key="5">
    <source>
        <dbReference type="ARBA" id="ARBA00022989"/>
    </source>
</evidence>
<keyword evidence="6 7" id="KW-0472">Membrane</keyword>